<gene>
    <name evidence="1" type="ORF">GCM10023322_27000</name>
</gene>
<protein>
    <submittedName>
        <fullName evidence="1">SDR family NAD(P)-dependent oxidoreductase</fullName>
    </submittedName>
</protein>
<dbReference type="PANTHER" id="PTHR43431">
    <property type="entry name" value="OXIDOREDUCTASE, SHORT CHAIN DEHYDROGENASE/REDUCTASE FAMILY (AFU_ORTHOLOGUE AFUA_5G14000)"/>
    <property type="match status" value="1"/>
</dbReference>
<dbReference type="PANTHER" id="PTHR43431:SF7">
    <property type="entry name" value="OXIDOREDUCTASE, SHORT CHAIN DEHYDROGENASE_REDUCTASE FAMILY (AFU_ORTHOLOGUE AFUA_5G14000)"/>
    <property type="match status" value="1"/>
</dbReference>
<keyword evidence="2" id="KW-1185">Reference proteome</keyword>
<dbReference type="Proteomes" id="UP001501570">
    <property type="component" value="Unassembled WGS sequence"/>
</dbReference>
<dbReference type="InterPro" id="IPR002347">
    <property type="entry name" value="SDR_fam"/>
</dbReference>
<evidence type="ECO:0000313" key="1">
    <source>
        <dbReference type="EMBL" id="GAA5184769.1"/>
    </source>
</evidence>
<evidence type="ECO:0000313" key="2">
    <source>
        <dbReference type="Proteomes" id="UP001501570"/>
    </source>
</evidence>
<reference evidence="2" key="1">
    <citation type="journal article" date="2019" name="Int. J. Syst. Evol. Microbiol.">
        <title>The Global Catalogue of Microorganisms (GCM) 10K type strain sequencing project: providing services to taxonomists for standard genome sequencing and annotation.</title>
        <authorList>
            <consortium name="The Broad Institute Genomics Platform"/>
            <consortium name="The Broad Institute Genome Sequencing Center for Infectious Disease"/>
            <person name="Wu L."/>
            <person name="Ma J."/>
        </authorList>
    </citation>
    <scope>NUCLEOTIDE SEQUENCE [LARGE SCALE GENOMIC DNA]</scope>
    <source>
        <strain evidence="2">JCM 18304</strain>
    </source>
</reference>
<accession>A0ABP9RQL2</accession>
<dbReference type="InterPro" id="IPR036291">
    <property type="entry name" value="NAD(P)-bd_dom_sf"/>
</dbReference>
<dbReference type="RefSeq" id="WP_345629414.1">
    <property type="nucleotide sequence ID" value="NZ_BAABJQ010000006.1"/>
</dbReference>
<name>A0ABP9RQL2_9ACTN</name>
<dbReference type="SUPFAM" id="SSF51735">
    <property type="entry name" value="NAD(P)-binding Rossmann-fold domains"/>
    <property type="match status" value="1"/>
</dbReference>
<dbReference type="EMBL" id="BAABJQ010000006">
    <property type="protein sequence ID" value="GAA5184769.1"/>
    <property type="molecule type" value="Genomic_DNA"/>
</dbReference>
<dbReference type="Gene3D" id="3.40.50.720">
    <property type="entry name" value="NAD(P)-binding Rossmann-like Domain"/>
    <property type="match status" value="1"/>
</dbReference>
<comment type="caution">
    <text evidence="1">The sequence shown here is derived from an EMBL/GenBank/DDBJ whole genome shotgun (WGS) entry which is preliminary data.</text>
</comment>
<organism evidence="1 2">
    <name type="scientific">Rugosimonospora acidiphila</name>
    <dbReference type="NCBI Taxonomy" id="556531"/>
    <lineage>
        <taxon>Bacteria</taxon>
        <taxon>Bacillati</taxon>
        <taxon>Actinomycetota</taxon>
        <taxon>Actinomycetes</taxon>
        <taxon>Micromonosporales</taxon>
        <taxon>Micromonosporaceae</taxon>
        <taxon>Rugosimonospora</taxon>
    </lineage>
</organism>
<proteinExistence type="predicted"/>
<dbReference type="Pfam" id="PF00106">
    <property type="entry name" value="adh_short"/>
    <property type="match status" value="1"/>
</dbReference>
<sequence>MLGVGPGLGLSIAHRFGREGFVAALVSRDDTRHPGYRARLSKAGIESRGYVADVTDPAELSRALDRIAADLGRIDTAYFGPADPNVGAGIAPLPDARGPAIRSALEAMLIPPVNLVAALLPAMLRRGDGALLFAGGLSGKHPMPMLGSLAPASAALRMYALTLHEAVKDRGVYVGTLTIGGLIERGDIHRTVQARLERSGTPVPATLDPDRIADAAWSMYVNRGPAETEFNALGV</sequence>